<dbReference type="RefSeq" id="WP_331304653.1">
    <property type="nucleotide sequence ID" value="NZ_MLCA01000017.1"/>
</dbReference>
<dbReference type="Pfam" id="PF01434">
    <property type="entry name" value="Peptidase_M41"/>
    <property type="match status" value="1"/>
</dbReference>
<dbReference type="InterPro" id="IPR003593">
    <property type="entry name" value="AAA+_ATPase"/>
</dbReference>
<dbReference type="SUPFAM" id="SSF52540">
    <property type="entry name" value="P-loop containing nucleoside triphosphate hydrolases"/>
    <property type="match status" value="1"/>
</dbReference>
<dbReference type="InterPro" id="IPR003960">
    <property type="entry name" value="ATPase_AAA_CS"/>
</dbReference>
<dbReference type="PROSITE" id="PS00674">
    <property type="entry name" value="AAA"/>
    <property type="match status" value="1"/>
</dbReference>
<organism evidence="4 5">
    <name type="scientific">Methylobacterium oryzae</name>
    <dbReference type="NCBI Taxonomy" id="334852"/>
    <lineage>
        <taxon>Bacteria</taxon>
        <taxon>Pseudomonadati</taxon>
        <taxon>Pseudomonadota</taxon>
        <taxon>Alphaproteobacteria</taxon>
        <taxon>Hyphomicrobiales</taxon>
        <taxon>Methylobacteriaceae</taxon>
        <taxon>Methylobacterium</taxon>
    </lineage>
</organism>
<gene>
    <name evidence="4" type="ORF">MOTC310_31735</name>
</gene>
<feature type="domain" description="AAA+ ATPase" evidence="3">
    <location>
        <begin position="272"/>
        <end position="415"/>
    </location>
</feature>
<dbReference type="Pfam" id="PF00004">
    <property type="entry name" value="AAA"/>
    <property type="match status" value="1"/>
</dbReference>
<feature type="region of interest" description="Disordered" evidence="2">
    <location>
        <begin position="1"/>
        <end position="26"/>
    </location>
</feature>
<accession>A0ABU7TYX0</accession>
<dbReference type="EMBL" id="MLCA01000017">
    <property type="protein sequence ID" value="MEE7494736.1"/>
    <property type="molecule type" value="Genomic_DNA"/>
</dbReference>
<dbReference type="Gene3D" id="1.10.8.60">
    <property type="match status" value="1"/>
</dbReference>
<dbReference type="SUPFAM" id="SSF140990">
    <property type="entry name" value="FtsH protease domain-like"/>
    <property type="match status" value="1"/>
</dbReference>
<dbReference type="SMART" id="SM00382">
    <property type="entry name" value="AAA"/>
    <property type="match status" value="1"/>
</dbReference>
<proteinExistence type="inferred from homology"/>
<dbReference type="Gene3D" id="3.40.50.300">
    <property type="entry name" value="P-loop containing nucleotide triphosphate hydrolases"/>
    <property type="match status" value="1"/>
</dbReference>
<dbReference type="PANTHER" id="PTHR23076">
    <property type="entry name" value="METALLOPROTEASE M41 FTSH"/>
    <property type="match status" value="1"/>
</dbReference>
<dbReference type="InterPro" id="IPR027417">
    <property type="entry name" value="P-loop_NTPase"/>
</dbReference>
<comment type="caution">
    <text evidence="4">The sequence shown here is derived from an EMBL/GenBank/DDBJ whole genome shotgun (WGS) entry which is preliminary data.</text>
</comment>
<comment type="similarity">
    <text evidence="1">Belongs to the AAA ATPase family.</text>
</comment>
<name>A0ABU7TYX0_9HYPH</name>
<evidence type="ECO:0000256" key="1">
    <source>
        <dbReference type="RuleBase" id="RU003651"/>
    </source>
</evidence>
<keyword evidence="5" id="KW-1185">Reference proteome</keyword>
<evidence type="ECO:0000313" key="4">
    <source>
        <dbReference type="EMBL" id="MEE7494736.1"/>
    </source>
</evidence>
<feature type="compositionally biased region" description="Basic residues" evidence="2">
    <location>
        <begin position="1"/>
        <end position="16"/>
    </location>
</feature>
<protein>
    <submittedName>
        <fullName evidence="4">AAA family ATPase</fullName>
    </submittedName>
</protein>
<dbReference type="PANTHER" id="PTHR23076:SF97">
    <property type="entry name" value="ATP-DEPENDENT ZINC METALLOPROTEASE YME1L1"/>
    <property type="match status" value="1"/>
</dbReference>
<dbReference type="InterPro" id="IPR003959">
    <property type="entry name" value="ATPase_AAA_core"/>
</dbReference>
<dbReference type="InterPro" id="IPR000642">
    <property type="entry name" value="Peptidase_M41"/>
</dbReference>
<keyword evidence="1" id="KW-0547">Nucleotide-binding</keyword>
<evidence type="ECO:0000256" key="2">
    <source>
        <dbReference type="SAM" id="MobiDB-lite"/>
    </source>
</evidence>
<dbReference type="InterPro" id="IPR037219">
    <property type="entry name" value="Peptidase_M41-like"/>
</dbReference>
<dbReference type="CDD" id="cd19481">
    <property type="entry name" value="RecA-like_protease"/>
    <property type="match status" value="1"/>
</dbReference>
<evidence type="ECO:0000259" key="3">
    <source>
        <dbReference type="SMART" id="SM00382"/>
    </source>
</evidence>
<keyword evidence="1" id="KW-0067">ATP-binding</keyword>
<dbReference type="Proteomes" id="UP001355206">
    <property type="component" value="Unassembled WGS sequence"/>
</dbReference>
<evidence type="ECO:0000313" key="5">
    <source>
        <dbReference type="Proteomes" id="UP001355206"/>
    </source>
</evidence>
<reference evidence="4 5" key="1">
    <citation type="journal article" date="2012" name="Genet. Mol. Biol.">
        <title>Analysis of 16S rRNA and mxaF genes revealing insights into Methylobacterium niche-specific plant association.</title>
        <authorList>
            <person name="Dourado M.N."/>
            <person name="Andreote F.D."/>
            <person name="Dini-Andreote F."/>
            <person name="Conti R."/>
            <person name="Araujo J.M."/>
            <person name="Araujo W.L."/>
        </authorList>
    </citation>
    <scope>NUCLEOTIDE SEQUENCE [LARGE SCALE GENOMIC DNA]</scope>
    <source>
        <strain evidence="4 5">TC3-10</strain>
    </source>
</reference>
<dbReference type="Gene3D" id="1.20.58.760">
    <property type="entry name" value="Peptidase M41"/>
    <property type="match status" value="1"/>
</dbReference>
<sequence>MPKQTRKTARTPKPPRRLAPATVAAPPTEADTFEDFPIEPAVEGFGGAAANLRVTTLLAMAMIQDAMRPADLRRIARARGLAVVIGVPGPDWVDPVARAMQKVGDWNEVIKRQGASRQERPEVGCEGVAEALGAGRNVCGVSNAPERYLPSNLVGLADIRLDLQSPSPRALRTAIRLATGSRPGPIPRGIASGLPFATLAGCIRRGSSGRACVRRIEAAARAVTTFDPGVADVRPIEECHGYDEGGSKAWALGLVAAMEEYRAGIRPWSSIEDRNIVLAGDPGVGKSSFARSVAKSLKLPLFSTSVSSWFASTGGYLNEIIRQVDTVIGQASAAGHAVLVLEEIDSIPNRSTVDPRNREYWVALTSHILTSLDSAMSGSTSQLIIIGATNFPERLDEALVRPGRLNRIVRVGRPDAAATAGILRQHLGSDLQDVDLGPVAAIGAGATGAEIAGWAKGARATARVAGRPMTHADLVAQVAPPETRDAEEVLGIARHEGAHCVAGHLTRSSDVETVSTVPVGPYAGLTRSRVRVRSSVRRSDLDDYVVTLLAGRAADALWGSVHSGSAGQPGSDLAAATRLVAAAHASYGLGDSLAWLGDEDEAMALVRTNDAFRLRVEEDLIVLQERADALVRAHAGTIDAVAALLVSRRVLSGDEVRRIIAKHGACPVPALSREGVDA</sequence>